<name>A0ABW7R2A1_9ACTN</name>
<evidence type="ECO:0000313" key="1">
    <source>
        <dbReference type="EMBL" id="MFH8551391.1"/>
    </source>
</evidence>
<dbReference type="EMBL" id="JBIRGQ010000011">
    <property type="protein sequence ID" value="MFH8551391.1"/>
    <property type="molecule type" value="Genomic_DNA"/>
</dbReference>
<evidence type="ECO:0000313" key="2">
    <source>
        <dbReference type="Proteomes" id="UP001610818"/>
    </source>
</evidence>
<protein>
    <submittedName>
        <fullName evidence="1">Transketolase</fullName>
    </submittedName>
</protein>
<reference evidence="1 2" key="1">
    <citation type="submission" date="2024-10" db="EMBL/GenBank/DDBJ databases">
        <title>The Natural Products Discovery Center: Release of the First 8490 Sequenced Strains for Exploring Actinobacteria Biosynthetic Diversity.</title>
        <authorList>
            <person name="Kalkreuter E."/>
            <person name="Kautsar S.A."/>
            <person name="Yang D."/>
            <person name="Bader C.D."/>
            <person name="Teijaro C.N."/>
            <person name="Fluegel L."/>
            <person name="Davis C.M."/>
            <person name="Simpson J.R."/>
            <person name="Lauterbach L."/>
            <person name="Steele A.D."/>
            <person name="Gui C."/>
            <person name="Meng S."/>
            <person name="Li G."/>
            <person name="Viehrig K."/>
            <person name="Ye F."/>
            <person name="Su P."/>
            <person name="Kiefer A.F."/>
            <person name="Nichols A."/>
            <person name="Cepeda A.J."/>
            <person name="Yan W."/>
            <person name="Fan B."/>
            <person name="Jiang Y."/>
            <person name="Adhikari A."/>
            <person name="Zheng C.-J."/>
            <person name="Schuster L."/>
            <person name="Cowan T.M."/>
            <person name="Smanski M.J."/>
            <person name="Chevrette M.G."/>
            <person name="De Carvalho L.P.S."/>
            <person name="Shen B."/>
        </authorList>
    </citation>
    <scope>NUCLEOTIDE SEQUENCE [LARGE SCALE GENOMIC DNA]</scope>
    <source>
        <strain evidence="1 2">NPDC017990</strain>
    </source>
</reference>
<accession>A0ABW7R2A1</accession>
<organism evidence="1 2">
    <name type="scientific">Streptomyces longisporoflavus</name>
    <dbReference type="NCBI Taxonomy" id="28044"/>
    <lineage>
        <taxon>Bacteria</taxon>
        <taxon>Bacillati</taxon>
        <taxon>Actinomycetota</taxon>
        <taxon>Actinomycetes</taxon>
        <taxon>Kitasatosporales</taxon>
        <taxon>Streptomycetaceae</taxon>
        <taxon>Streptomyces</taxon>
    </lineage>
</organism>
<dbReference type="SUPFAM" id="SSF52518">
    <property type="entry name" value="Thiamin diphosphate-binding fold (THDP-binding)"/>
    <property type="match status" value="1"/>
</dbReference>
<dbReference type="Gene3D" id="3.40.50.970">
    <property type="match status" value="1"/>
</dbReference>
<sequence>MGATTVRAEDIYREELAKIGADDGRVVCVEALPGGAHHPFESAHPDRFFPLGGVESAMVTMVEGLVTAGFRVFVCGLGLGADTRVSRLPRLAAAYLRAGASVMVPYGQTDLTELRSMPRVRIAVPSGAPEIRAVLRGAARSGRPCHIRIGTETSDAVTTPWPGAADGDGDVPPVIWDVSADPGGPAGSGGPADTDTCLVSIGEKGTRLALAVRERSKGLAHAHLVYVDDSHLSAAAGELARRHGRLVVLGGSAGPGGAAEGLSRLLPGCTVLGLTPGAAPAADVERVLSTVEELGG</sequence>
<proteinExistence type="predicted"/>
<gene>
    <name evidence="1" type="ORF">ACH4F9_41045</name>
</gene>
<dbReference type="RefSeq" id="WP_397718299.1">
    <property type="nucleotide sequence ID" value="NZ_JBIRGN010000011.1"/>
</dbReference>
<dbReference type="Proteomes" id="UP001610818">
    <property type="component" value="Unassembled WGS sequence"/>
</dbReference>
<comment type="caution">
    <text evidence="1">The sequence shown here is derived from an EMBL/GenBank/DDBJ whole genome shotgun (WGS) entry which is preliminary data.</text>
</comment>
<dbReference type="InterPro" id="IPR029061">
    <property type="entry name" value="THDP-binding"/>
</dbReference>
<keyword evidence="2" id="KW-1185">Reference proteome</keyword>